<dbReference type="Proteomes" id="UP000054845">
    <property type="component" value="Unassembled WGS sequence"/>
</dbReference>
<name>A0A0P1BRM7_9BASI</name>
<protein>
    <submittedName>
        <fullName evidence="2">Uncharacterized protein</fullName>
    </submittedName>
</protein>
<dbReference type="EMBL" id="CCYA01000276">
    <property type="protein sequence ID" value="CEH18933.1"/>
    <property type="molecule type" value="Genomic_DNA"/>
</dbReference>
<evidence type="ECO:0000313" key="3">
    <source>
        <dbReference type="Proteomes" id="UP000054845"/>
    </source>
</evidence>
<feature type="region of interest" description="Disordered" evidence="1">
    <location>
        <begin position="1"/>
        <end position="33"/>
    </location>
</feature>
<sequence>MLWQMAAQPASAGMNASPLRASTPSSRPKRTIRSPATSRYLWGLMMQPP</sequence>
<evidence type="ECO:0000313" key="2">
    <source>
        <dbReference type="EMBL" id="CEH18933.1"/>
    </source>
</evidence>
<dbReference type="AlphaFoldDB" id="A0A0P1BRM7"/>
<reference evidence="2 3" key="1">
    <citation type="submission" date="2014-09" db="EMBL/GenBank/DDBJ databases">
        <authorList>
            <person name="Magalhaes I.L.F."/>
            <person name="Oliveira U."/>
            <person name="Santos F.R."/>
            <person name="Vidigal T.H.D.A."/>
            <person name="Brescovit A.D."/>
            <person name="Santos A.J."/>
        </authorList>
    </citation>
    <scope>NUCLEOTIDE SEQUENCE [LARGE SCALE GENOMIC DNA]</scope>
</reference>
<keyword evidence="3" id="KW-1185">Reference proteome</keyword>
<organism evidence="2 3">
    <name type="scientific">Ceraceosorus bombacis</name>
    <dbReference type="NCBI Taxonomy" id="401625"/>
    <lineage>
        <taxon>Eukaryota</taxon>
        <taxon>Fungi</taxon>
        <taxon>Dikarya</taxon>
        <taxon>Basidiomycota</taxon>
        <taxon>Ustilaginomycotina</taxon>
        <taxon>Exobasidiomycetes</taxon>
        <taxon>Ceraceosorales</taxon>
        <taxon>Ceraceosoraceae</taxon>
        <taxon>Ceraceosorus</taxon>
    </lineage>
</organism>
<proteinExistence type="predicted"/>
<evidence type="ECO:0000256" key="1">
    <source>
        <dbReference type="SAM" id="MobiDB-lite"/>
    </source>
</evidence>
<accession>A0A0P1BRM7</accession>